<keyword evidence="11" id="KW-0175">Coiled coil</keyword>
<evidence type="ECO:0000256" key="2">
    <source>
        <dbReference type="ARBA" id="ARBA00010004"/>
    </source>
</evidence>
<keyword evidence="9" id="KW-0472">Membrane</keyword>
<evidence type="ECO:0000313" key="12">
    <source>
        <dbReference type="EMBL" id="SKC74429.1"/>
    </source>
</evidence>
<dbReference type="Proteomes" id="UP000190285">
    <property type="component" value="Unassembled WGS sequence"/>
</dbReference>
<evidence type="ECO:0000256" key="7">
    <source>
        <dbReference type="ARBA" id="ARBA00022795"/>
    </source>
</evidence>
<organism evidence="12 13">
    <name type="scientific">Maledivibacter halophilus</name>
    <dbReference type="NCBI Taxonomy" id="36842"/>
    <lineage>
        <taxon>Bacteria</taxon>
        <taxon>Bacillati</taxon>
        <taxon>Bacillota</taxon>
        <taxon>Clostridia</taxon>
        <taxon>Peptostreptococcales</taxon>
        <taxon>Caminicellaceae</taxon>
        <taxon>Maledivibacter</taxon>
    </lineage>
</organism>
<dbReference type="InterPro" id="IPR053716">
    <property type="entry name" value="Flag_assembly_chemotaxis_eff"/>
</dbReference>
<accession>A0A1T5LFI0</accession>
<keyword evidence="12" id="KW-0282">Flagellum</keyword>
<evidence type="ECO:0000256" key="4">
    <source>
        <dbReference type="ARBA" id="ARBA00022448"/>
    </source>
</evidence>
<keyword evidence="8" id="KW-0653">Protein transport</keyword>
<feature type="coiled-coil region" evidence="11">
    <location>
        <begin position="98"/>
        <end position="133"/>
    </location>
</feature>
<comment type="subcellular location">
    <subcellularLocation>
        <location evidence="1">Cell membrane</location>
        <topology evidence="1">Peripheral membrane protein</topology>
        <orientation evidence="1">Cytoplasmic side</orientation>
    </subcellularLocation>
</comment>
<evidence type="ECO:0000256" key="1">
    <source>
        <dbReference type="ARBA" id="ARBA00004413"/>
    </source>
</evidence>
<dbReference type="OrthoDB" id="1953321at2"/>
<sequence>MNNFKFRYESMLELLEKKQDSVKNHLSQAYNLLNKEKNKLESLVSKDAEYSNLIKDRTSNGCKLMVLRHIEGYRKDLNIKIDLQNDIIYEREKEINTVRNKLIEISKEKRIMEKLKEKKLEEFNVSLKKMEERKVDGLVSYKNSLQHR</sequence>
<dbReference type="Pfam" id="PF02050">
    <property type="entry name" value="FliJ"/>
    <property type="match status" value="1"/>
</dbReference>
<evidence type="ECO:0000256" key="6">
    <source>
        <dbReference type="ARBA" id="ARBA00022500"/>
    </source>
</evidence>
<evidence type="ECO:0000313" key="13">
    <source>
        <dbReference type="Proteomes" id="UP000190285"/>
    </source>
</evidence>
<comment type="similarity">
    <text evidence="2">Belongs to the FliJ family.</text>
</comment>
<reference evidence="13" key="1">
    <citation type="submission" date="2017-02" db="EMBL/GenBank/DDBJ databases">
        <authorList>
            <person name="Varghese N."/>
            <person name="Submissions S."/>
        </authorList>
    </citation>
    <scope>NUCLEOTIDE SEQUENCE [LARGE SCALE GENOMIC DNA]</scope>
    <source>
        <strain evidence="13">M1</strain>
    </source>
</reference>
<dbReference type="GO" id="GO:0005886">
    <property type="term" value="C:plasma membrane"/>
    <property type="evidence" value="ECO:0007669"/>
    <property type="project" value="UniProtKB-SubCell"/>
</dbReference>
<dbReference type="NCBIfam" id="TIGR02473">
    <property type="entry name" value="flagell_FliJ"/>
    <property type="match status" value="1"/>
</dbReference>
<dbReference type="AlphaFoldDB" id="A0A1T5LFI0"/>
<gene>
    <name evidence="12" type="ORF">SAMN02194393_02859</name>
</gene>
<evidence type="ECO:0000256" key="5">
    <source>
        <dbReference type="ARBA" id="ARBA00022475"/>
    </source>
</evidence>
<dbReference type="GO" id="GO:0009288">
    <property type="term" value="C:bacterial-type flagellum"/>
    <property type="evidence" value="ECO:0007669"/>
    <property type="project" value="InterPro"/>
</dbReference>
<name>A0A1T5LFI0_9FIRM</name>
<keyword evidence="6" id="KW-0145">Chemotaxis</keyword>
<dbReference type="STRING" id="36842.SAMN02194393_02859"/>
<dbReference type="GO" id="GO:0006935">
    <property type="term" value="P:chemotaxis"/>
    <property type="evidence" value="ECO:0007669"/>
    <property type="project" value="UniProtKB-KW"/>
</dbReference>
<keyword evidence="13" id="KW-1185">Reference proteome</keyword>
<keyword evidence="12" id="KW-0966">Cell projection</keyword>
<dbReference type="RefSeq" id="WP_079492466.1">
    <property type="nucleotide sequence ID" value="NZ_FUZT01000006.1"/>
</dbReference>
<evidence type="ECO:0000256" key="3">
    <source>
        <dbReference type="ARBA" id="ARBA00020392"/>
    </source>
</evidence>
<evidence type="ECO:0000256" key="11">
    <source>
        <dbReference type="SAM" id="Coils"/>
    </source>
</evidence>
<evidence type="ECO:0000256" key="8">
    <source>
        <dbReference type="ARBA" id="ARBA00022927"/>
    </source>
</evidence>
<dbReference type="GO" id="GO:0044781">
    <property type="term" value="P:bacterial-type flagellum organization"/>
    <property type="evidence" value="ECO:0007669"/>
    <property type="project" value="UniProtKB-KW"/>
</dbReference>
<protein>
    <recommendedName>
        <fullName evidence="3">Flagellar FliJ protein</fullName>
    </recommendedName>
</protein>
<evidence type="ECO:0000256" key="10">
    <source>
        <dbReference type="ARBA" id="ARBA00023225"/>
    </source>
</evidence>
<keyword evidence="10" id="KW-1006">Bacterial flagellum protein export</keyword>
<proteinExistence type="inferred from homology"/>
<dbReference type="GO" id="GO:0015031">
    <property type="term" value="P:protein transport"/>
    <property type="evidence" value="ECO:0007669"/>
    <property type="project" value="UniProtKB-KW"/>
</dbReference>
<dbReference type="InterPro" id="IPR012823">
    <property type="entry name" value="Flagell_FliJ"/>
</dbReference>
<keyword evidence="7" id="KW-1005">Bacterial flagellum biogenesis</keyword>
<keyword evidence="12" id="KW-0969">Cilium</keyword>
<keyword evidence="4" id="KW-0813">Transport</keyword>
<evidence type="ECO:0000256" key="9">
    <source>
        <dbReference type="ARBA" id="ARBA00023136"/>
    </source>
</evidence>
<dbReference type="GO" id="GO:0071973">
    <property type="term" value="P:bacterial-type flagellum-dependent cell motility"/>
    <property type="evidence" value="ECO:0007669"/>
    <property type="project" value="InterPro"/>
</dbReference>
<dbReference type="EMBL" id="FUZT01000006">
    <property type="protein sequence ID" value="SKC74429.1"/>
    <property type="molecule type" value="Genomic_DNA"/>
</dbReference>
<keyword evidence="5" id="KW-1003">Cell membrane</keyword>
<dbReference type="Gene3D" id="1.10.287.1700">
    <property type="match status" value="1"/>
</dbReference>